<evidence type="ECO:0000256" key="7">
    <source>
        <dbReference type="ARBA" id="ARBA00047899"/>
    </source>
</evidence>
<evidence type="ECO:0000256" key="3">
    <source>
        <dbReference type="ARBA" id="ARBA00022679"/>
    </source>
</evidence>
<keyword evidence="6" id="KW-0067">ATP-binding</keyword>
<comment type="caution">
    <text evidence="10">The sequence shown here is derived from an EMBL/GenBank/DDBJ whole genome shotgun (WGS) entry which is preliminary data.</text>
</comment>
<dbReference type="GO" id="GO:0005524">
    <property type="term" value="F:ATP binding"/>
    <property type="evidence" value="ECO:0007669"/>
    <property type="project" value="UniProtKB-KW"/>
</dbReference>
<name>A0AAD5TMV9_9FUNG</name>
<keyword evidence="3" id="KW-0808">Transferase</keyword>
<dbReference type="Proteomes" id="UP001212152">
    <property type="component" value="Unassembled WGS sequence"/>
</dbReference>
<dbReference type="SMART" id="SM00220">
    <property type="entry name" value="S_TKc"/>
    <property type="match status" value="1"/>
</dbReference>
<keyword evidence="2" id="KW-0723">Serine/threonine-protein kinase</keyword>
<comment type="catalytic activity">
    <reaction evidence="8">
        <text>L-seryl-[protein] + ATP = O-phospho-L-seryl-[protein] + ADP + H(+)</text>
        <dbReference type="Rhea" id="RHEA:17989"/>
        <dbReference type="Rhea" id="RHEA-COMP:9863"/>
        <dbReference type="Rhea" id="RHEA-COMP:11604"/>
        <dbReference type="ChEBI" id="CHEBI:15378"/>
        <dbReference type="ChEBI" id="CHEBI:29999"/>
        <dbReference type="ChEBI" id="CHEBI:30616"/>
        <dbReference type="ChEBI" id="CHEBI:83421"/>
        <dbReference type="ChEBI" id="CHEBI:456216"/>
        <dbReference type="EC" id="2.7.11.1"/>
    </reaction>
</comment>
<dbReference type="InterPro" id="IPR051131">
    <property type="entry name" value="NEK_Ser/Thr_kinase_NIMA"/>
</dbReference>
<keyword evidence="4" id="KW-0547">Nucleotide-binding</keyword>
<dbReference type="PROSITE" id="PS50011">
    <property type="entry name" value="PROTEIN_KINASE_DOM"/>
    <property type="match status" value="1"/>
</dbReference>
<dbReference type="SUPFAM" id="SSF56112">
    <property type="entry name" value="Protein kinase-like (PK-like)"/>
    <property type="match status" value="1"/>
</dbReference>
<dbReference type="InterPro" id="IPR000719">
    <property type="entry name" value="Prot_kinase_dom"/>
</dbReference>
<dbReference type="PANTHER" id="PTHR44899:SF3">
    <property type="entry name" value="SERINE_THREONINE-PROTEIN KINASE NEK1"/>
    <property type="match status" value="1"/>
</dbReference>
<keyword evidence="5 10" id="KW-0418">Kinase</keyword>
<reference evidence="10" key="1">
    <citation type="submission" date="2020-05" db="EMBL/GenBank/DDBJ databases">
        <title>Phylogenomic resolution of chytrid fungi.</title>
        <authorList>
            <person name="Stajich J.E."/>
            <person name="Amses K."/>
            <person name="Simmons R."/>
            <person name="Seto K."/>
            <person name="Myers J."/>
            <person name="Bonds A."/>
            <person name="Quandt C.A."/>
            <person name="Barry K."/>
            <person name="Liu P."/>
            <person name="Grigoriev I."/>
            <person name="Longcore J.E."/>
            <person name="James T.Y."/>
        </authorList>
    </citation>
    <scope>NUCLEOTIDE SEQUENCE</scope>
    <source>
        <strain evidence="10">JEL0379</strain>
    </source>
</reference>
<gene>
    <name evidence="10" type="primary">NEK3</name>
    <name evidence="10" type="ORF">HDU87_002909</name>
</gene>
<evidence type="ECO:0000256" key="2">
    <source>
        <dbReference type="ARBA" id="ARBA00022527"/>
    </source>
</evidence>
<dbReference type="AlphaFoldDB" id="A0AAD5TMV9"/>
<evidence type="ECO:0000259" key="9">
    <source>
        <dbReference type="PROSITE" id="PS50011"/>
    </source>
</evidence>
<sequence length="248" mass="27446">MAMNIFITKDQRLQLGDFGIARALASTFDKAITAIGTPFYLSPEICDGKAYSWKSDIWALGCVVYELATLRHAFEAPSLKELMASIVEGQPKPISSRYSADLRVMIALMLQTQVTVRCSLNELLALPVIQKQFLQMIVVGMRGVYGRKDIPAVLMRSEGSAELSESDQRTVRARPGFSAAALTTAPPPPMAKPRAAAENRNVLPTPSAHDSIFTRIEFARIYIERELGLDVFMKVMCFTAIEQQPTPF</sequence>
<dbReference type="Pfam" id="PF00069">
    <property type="entry name" value="Pkinase"/>
    <property type="match status" value="1"/>
</dbReference>
<evidence type="ECO:0000256" key="5">
    <source>
        <dbReference type="ARBA" id="ARBA00022777"/>
    </source>
</evidence>
<comment type="catalytic activity">
    <reaction evidence="7">
        <text>L-threonyl-[protein] + ATP = O-phospho-L-threonyl-[protein] + ADP + H(+)</text>
        <dbReference type="Rhea" id="RHEA:46608"/>
        <dbReference type="Rhea" id="RHEA-COMP:11060"/>
        <dbReference type="Rhea" id="RHEA-COMP:11605"/>
        <dbReference type="ChEBI" id="CHEBI:15378"/>
        <dbReference type="ChEBI" id="CHEBI:30013"/>
        <dbReference type="ChEBI" id="CHEBI:30616"/>
        <dbReference type="ChEBI" id="CHEBI:61977"/>
        <dbReference type="ChEBI" id="CHEBI:456216"/>
        <dbReference type="EC" id="2.7.11.1"/>
    </reaction>
</comment>
<organism evidence="10 11">
    <name type="scientific">Geranomyces variabilis</name>
    <dbReference type="NCBI Taxonomy" id="109894"/>
    <lineage>
        <taxon>Eukaryota</taxon>
        <taxon>Fungi</taxon>
        <taxon>Fungi incertae sedis</taxon>
        <taxon>Chytridiomycota</taxon>
        <taxon>Chytridiomycota incertae sedis</taxon>
        <taxon>Chytridiomycetes</taxon>
        <taxon>Spizellomycetales</taxon>
        <taxon>Powellomycetaceae</taxon>
        <taxon>Geranomyces</taxon>
    </lineage>
</organism>
<dbReference type="EC" id="2.7.11.1" evidence="1"/>
<dbReference type="PANTHER" id="PTHR44899">
    <property type="entry name" value="CAMK FAMILY PROTEIN KINASE"/>
    <property type="match status" value="1"/>
</dbReference>
<dbReference type="EMBL" id="JADGJQ010000021">
    <property type="protein sequence ID" value="KAJ3179300.1"/>
    <property type="molecule type" value="Genomic_DNA"/>
</dbReference>
<evidence type="ECO:0000256" key="4">
    <source>
        <dbReference type="ARBA" id="ARBA00022741"/>
    </source>
</evidence>
<proteinExistence type="predicted"/>
<evidence type="ECO:0000313" key="10">
    <source>
        <dbReference type="EMBL" id="KAJ3179300.1"/>
    </source>
</evidence>
<accession>A0AAD5TMV9</accession>
<evidence type="ECO:0000256" key="1">
    <source>
        <dbReference type="ARBA" id="ARBA00012513"/>
    </source>
</evidence>
<dbReference type="InterPro" id="IPR011009">
    <property type="entry name" value="Kinase-like_dom_sf"/>
</dbReference>
<evidence type="ECO:0000313" key="11">
    <source>
        <dbReference type="Proteomes" id="UP001212152"/>
    </source>
</evidence>
<dbReference type="GO" id="GO:0004674">
    <property type="term" value="F:protein serine/threonine kinase activity"/>
    <property type="evidence" value="ECO:0007669"/>
    <property type="project" value="UniProtKB-KW"/>
</dbReference>
<evidence type="ECO:0000256" key="6">
    <source>
        <dbReference type="ARBA" id="ARBA00022840"/>
    </source>
</evidence>
<keyword evidence="11" id="KW-1185">Reference proteome</keyword>
<evidence type="ECO:0000256" key="8">
    <source>
        <dbReference type="ARBA" id="ARBA00048679"/>
    </source>
</evidence>
<dbReference type="Gene3D" id="1.10.510.10">
    <property type="entry name" value="Transferase(Phosphotransferase) domain 1"/>
    <property type="match status" value="1"/>
</dbReference>
<protein>
    <recommendedName>
        <fullName evidence="1">non-specific serine/threonine protein kinase</fullName>
        <ecNumber evidence="1">2.7.11.1</ecNumber>
    </recommendedName>
</protein>
<feature type="domain" description="Protein kinase" evidence="9">
    <location>
        <begin position="1"/>
        <end position="129"/>
    </location>
</feature>